<dbReference type="GO" id="GO:0000271">
    <property type="term" value="P:polysaccharide biosynthetic process"/>
    <property type="evidence" value="ECO:0007669"/>
    <property type="project" value="TreeGrafter"/>
</dbReference>
<feature type="transmembrane region" description="Helical" evidence="1">
    <location>
        <begin position="175"/>
        <end position="196"/>
    </location>
</feature>
<evidence type="ECO:0000259" key="2">
    <source>
        <dbReference type="Pfam" id="PF01757"/>
    </source>
</evidence>
<dbReference type="InterPro" id="IPR002656">
    <property type="entry name" value="Acyl_transf_3_dom"/>
</dbReference>
<evidence type="ECO:0000256" key="1">
    <source>
        <dbReference type="SAM" id="Phobius"/>
    </source>
</evidence>
<gene>
    <name evidence="3" type="ORF">CAL12_09305</name>
</gene>
<proteinExistence type="predicted"/>
<keyword evidence="4" id="KW-1185">Reference proteome</keyword>
<dbReference type="Pfam" id="PF01757">
    <property type="entry name" value="Acyl_transf_3"/>
    <property type="match status" value="1"/>
</dbReference>
<sequence>MLVLRPMWQTFPTSLPLFGAVFFERRIRGCQTGASMNDPLHVGGHARLDFISSLRGWAALYVALLHLTFNSHGAVSAPDWLRPAISFGGTAVTLFFVLSAFTLAMSMDTRREDAPVRNFFIRRFFRIAPLFYVWVIGTALIGYWLFGVSPTGNAILLNVLFLFNLAPGYEWSLAYSGWSIGTEMLFYVLFPLVFATSRSLKSSLAWLIATIAVAQAWRIATGGISYPYPYTSIVNQMPVFIIGVIAYHLYRTLPRSRILGLWLIAAAFGGFWLLAYPFEVKQIGHSLYLRAAFCAALILGLGMAPIRAMVNPPLVFAGNISYSIYLTHAAACLLVERAAPFVYGKLPALVAYPAMFGLLLVIVIPVSYVSFLLIEKPGIRMGDRIIKSLPSSGFLRLDRRAKVVAHDTPGGSAEGAEQDQQRLFAALREGDKPA</sequence>
<keyword evidence="1" id="KW-0812">Transmembrane</keyword>
<dbReference type="Proteomes" id="UP000194151">
    <property type="component" value="Chromosome"/>
</dbReference>
<dbReference type="GO" id="GO:0016020">
    <property type="term" value="C:membrane"/>
    <property type="evidence" value="ECO:0007669"/>
    <property type="project" value="TreeGrafter"/>
</dbReference>
<feature type="transmembrane region" description="Helical" evidence="1">
    <location>
        <begin position="124"/>
        <end position="146"/>
    </location>
</feature>
<dbReference type="GO" id="GO:0016747">
    <property type="term" value="F:acyltransferase activity, transferring groups other than amino-acyl groups"/>
    <property type="evidence" value="ECO:0007669"/>
    <property type="project" value="InterPro"/>
</dbReference>
<dbReference type="STRING" id="1416806.CAL12_09305"/>
<dbReference type="AlphaFoldDB" id="A0A1W6YIZ5"/>
<dbReference type="EMBL" id="CP021108">
    <property type="protein sequence ID" value="ARP81020.1"/>
    <property type="molecule type" value="Genomic_DNA"/>
</dbReference>
<keyword evidence="1" id="KW-1133">Transmembrane helix</keyword>
<protein>
    <recommendedName>
        <fullName evidence="2">Acyltransferase 3 domain-containing protein</fullName>
    </recommendedName>
</protein>
<feature type="transmembrane region" description="Helical" evidence="1">
    <location>
        <begin position="287"/>
        <end position="310"/>
    </location>
</feature>
<name>A0A1W6YIZ5_9BORD</name>
<feature type="transmembrane region" description="Helical" evidence="1">
    <location>
        <begin position="203"/>
        <end position="220"/>
    </location>
</feature>
<organism evidence="3 4">
    <name type="scientific">Bordetella genomosp. 8</name>
    <dbReference type="NCBI Taxonomy" id="1416806"/>
    <lineage>
        <taxon>Bacteria</taxon>
        <taxon>Pseudomonadati</taxon>
        <taxon>Pseudomonadota</taxon>
        <taxon>Betaproteobacteria</taxon>
        <taxon>Burkholderiales</taxon>
        <taxon>Alcaligenaceae</taxon>
        <taxon>Bordetella</taxon>
    </lineage>
</organism>
<feature type="transmembrane region" description="Helical" evidence="1">
    <location>
        <begin position="54"/>
        <end position="72"/>
    </location>
</feature>
<feature type="domain" description="Acyltransferase 3" evidence="2">
    <location>
        <begin position="50"/>
        <end position="369"/>
    </location>
</feature>
<accession>A0A1W6YIZ5</accession>
<feature type="transmembrane region" description="Helical" evidence="1">
    <location>
        <begin position="232"/>
        <end position="250"/>
    </location>
</feature>
<feature type="transmembrane region" description="Helical" evidence="1">
    <location>
        <begin position="257"/>
        <end position="275"/>
    </location>
</feature>
<evidence type="ECO:0000313" key="3">
    <source>
        <dbReference type="EMBL" id="ARP81020.1"/>
    </source>
</evidence>
<dbReference type="KEGG" id="bgv:CAL12_09305"/>
<feature type="transmembrane region" description="Helical" evidence="1">
    <location>
        <begin position="349"/>
        <end position="374"/>
    </location>
</feature>
<reference evidence="3 4" key="1">
    <citation type="submission" date="2017-05" db="EMBL/GenBank/DDBJ databases">
        <title>Complete and WGS of Bordetella genogroups.</title>
        <authorList>
            <person name="Spilker T."/>
            <person name="LiPuma J."/>
        </authorList>
    </citation>
    <scope>NUCLEOTIDE SEQUENCE [LARGE SCALE GENOMIC DNA]</scope>
    <source>
        <strain evidence="3 4">AU19157</strain>
    </source>
</reference>
<feature type="transmembrane region" description="Helical" evidence="1">
    <location>
        <begin position="322"/>
        <end position="343"/>
    </location>
</feature>
<feature type="transmembrane region" description="Helical" evidence="1">
    <location>
        <begin position="84"/>
        <end position="104"/>
    </location>
</feature>
<evidence type="ECO:0000313" key="4">
    <source>
        <dbReference type="Proteomes" id="UP000194151"/>
    </source>
</evidence>
<dbReference type="InterPro" id="IPR050879">
    <property type="entry name" value="Acyltransferase_3"/>
</dbReference>
<keyword evidence="1" id="KW-0472">Membrane</keyword>
<dbReference type="PANTHER" id="PTHR23028">
    <property type="entry name" value="ACETYLTRANSFERASE"/>
    <property type="match status" value="1"/>
</dbReference>
<dbReference type="PANTHER" id="PTHR23028:SF131">
    <property type="entry name" value="BLR2367 PROTEIN"/>
    <property type="match status" value="1"/>
</dbReference>